<feature type="domain" description="PTS EIIA type-2" evidence="6">
    <location>
        <begin position="8"/>
        <end position="155"/>
    </location>
</feature>
<evidence type="ECO:0000256" key="1">
    <source>
        <dbReference type="ARBA" id="ARBA00022448"/>
    </source>
</evidence>
<keyword evidence="3" id="KW-0762">Sugar transport</keyword>
<dbReference type="NCBIfam" id="TIGR00848">
    <property type="entry name" value="fruA"/>
    <property type="match status" value="1"/>
</dbReference>
<dbReference type="PANTHER" id="PTHR47738">
    <property type="entry name" value="PTS SYSTEM FRUCTOSE-LIKE EIIA COMPONENT-RELATED"/>
    <property type="match status" value="1"/>
</dbReference>
<keyword evidence="5" id="KW-0598">Phosphotransferase system</keyword>
<dbReference type="Proteomes" id="UP000013782">
    <property type="component" value="Unassembled WGS sequence"/>
</dbReference>
<accession>R2SQG4</accession>
<dbReference type="InterPro" id="IPR002178">
    <property type="entry name" value="PTS_EIIA_type-2_dom"/>
</dbReference>
<keyword evidence="1" id="KW-0813">Transport</keyword>
<comment type="caution">
    <text evidence="7">The sequence shown here is derived from an EMBL/GenBank/DDBJ whole genome shotgun (WGS) entry which is preliminary data.</text>
</comment>
<evidence type="ECO:0000256" key="3">
    <source>
        <dbReference type="ARBA" id="ARBA00022597"/>
    </source>
</evidence>
<evidence type="ECO:0000256" key="5">
    <source>
        <dbReference type="ARBA" id="ARBA00022683"/>
    </source>
</evidence>
<dbReference type="PROSITE" id="PS51094">
    <property type="entry name" value="PTS_EIIA_TYPE_2"/>
    <property type="match status" value="1"/>
</dbReference>
<dbReference type="STRING" id="160454.RV10_GL004411"/>
<dbReference type="InterPro" id="IPR004715">
    <property type="entry name" value="PTS_IIA_fruc"/>
</dbReference>
<evidence type="ECO:0000313" key="8">
    <source>
        <dbReference type="Proteomes" id="UP000013782"/>
    </source>
</evidence>
<dbReference type="GO" id="GO:0008982">
    <property type="term" value="F:protein-N(PI)-phosphohistidine-sugar phosphotransferase activity"/>
    <property type="evidence" value="ECO:0007669"/>
    <property type="project" value="InterPro"/>
</dbReference>
<dbReference type="SUPFAM" id="SSF55804">
    <property type="entry name" value="Phoshotransferase/anion transport protein"/>
    <property type="match status" value="1"/>
</dbReference>
<dbReference type="HOGENOM" id="CLU_072531_5_1_9"/>
<gene>
    <name evidence="7" type="ORF">UAU_00128</name>
</gene>
<dbReference type="InterPro" id="IPR051541">
    <property type="entry name" value="PTS_SugarTrans_NitroReg"/>
</dbReference>
<dbReference type="EMBL" id="AJAQ01000001">
    <property type="protein sequence ID" value="EOH97460.1"/>
    <property type="molecule type" value="Genomic_DNA"/>
</dbReference>
<reference evidence="7 8" key="1">
    <citation type="submission" date="2013-02" db="EMBL/GenBank/DDBJ databases">
        <title>The Genome Sequence of Enterococcus pallens BAA-351.</title>
        <authorList>
            <consortium name="The Broad Institute Genome Sequencing Platform"/>
            <consortium name="The Broad Institute Genome Sequencing Center for Infectious Disease"/>
            <person name="Earl A.M."/>
            <person name="Gilmore M.S."/>
            <person name="Lebreton F."/>
            <person name="Walker B."/>
            <person name="Young S.K."/>
            <person name="Zeng Q."/>
            <person name="Gargeya S."/>
            <person name="Fitzgerald M."/>
            <person name="Haas B."/>
            <person name="Abouelleil A."/>
            <person name="Alvarado L."/>
            <person name="Arachchi H.M."/>
            <person name="Berlin A.M."/>
            <person name="Chapman S.B."/>
            <person name="Dewar J."/>
            <person name="Goldberg J."/>
            <person name="Griggs A."/>
            <person name="Gujja S."/>
            <person name="Hansen M."/>
            <person name="Howarth C."/>
            <person name="Imamovic A."/>
            <person name="Larimer J."/>
            <person name="McCowan C."/>
            <person name="Murphy C."/>
            <person name="Neiman D."/>
            <person name="Pearson M."/>
            <person name="Priest M."/>
            <person name="Roberts A."/>
            <person name="Saif S."/>
            <person name="Shea T."/>
            <person name="Sisk P."/>
            <person name="Sykes S."/>
            <person name="Wortman J."/>
            <person name="Nusbaum C."/>
            <person name="Birren B."/>
        </authorList>
    </citation>
    <scope>NUCLEOTIDE SEQUENCE [LARGE SCALE GENOMIC DNA]</scope>
    <source>
        <strain evidence="7 8">ATCC BAA-351</strain>
    </source>
</reference>
<evidence type="ECO:0000259" key="6">
    <source>
        <dbReference type="PROSITE" id="PS51094"/>
    </source>
</evidence>
<name>R2SQG4_9ENTE</name>
<keyword evidence="8" id="KW-1185">Reference proteome</keyword>
<organism evidence="7 8">
    <name type="scientific">Enterococcus pallens ATCC BAA-351</name>
    <dbReference type="NCBI Taxonomy" id="1158607"/>
    <lineage>
        <taxon>Bacteria</taxon>
        <taxon>Bacillati</taxon>
        <taxon>Bacillota</taxon>
        <taxon>Bacilli</taxon>
        <taxon>Lactobacillales</taxon>
        <taxon>Enterococcaceae</taxon>
        <taxon>Enterococcus</taxon>
    </lineage>
</organism>
<dbReference type="CDD" id="cd00211">
    <property type="entry name" value="PTS_IIA_fru"/>
    <property type="match status" value="1"/>
</dbReference>
<sequence>MMEKNIGAILNEKTFFLDIAPFNDKDEMFVQLTRWYFEAGLITNKEVFKQALYEREALGSTYMGNEIALPHAKSSVVKRPAVLFCRMREPFLYESSGETGLVRFIFMLAVSQEQSGEAYIQMLASLAGLLANDEFLQKLRSLETLQEFLKYARDLADEEREYT</sequence>
<dbReference type="eggNOG" id="COG1762">
    <property type="taxonomic scope" value="Bacteria"/>
</dbReference>
<dbReference type="Gene3D" id="3.40.930.10">
    <property type="entry name" value="Mannitol-specific EII, Chain A"/>
    <property type="match status" value="1"/>
</dbReference>
<protein>
    <submittedName>
        <fullName evidence="7">PTS system, fructose subfamily, IIA component</fullName>
    </submittedName>
</protein>
<dbReference type="InterPro" id="IPR016152">
    <property type="entry name" value="PTrfase/Anion_transptr"/>
</dbReference>
<dbReference type="PATRIC" id="fig|1158607.3.peg.128"/>
<dbReference type="GO" id="GO:0009401">
    <property type="term" value="P:phosphoenolpyruvate-dependent sugar phosphotransferase system"/>
    <property type="evidence" value="ECO:0007669"/>
    <property type="project" value="UniProtKB-KW"/>
</dbReference>
<dbReference type="PANTHER" id="PTHR47738:SF2">
    <property type="entry name" value="PTS SYSTEM FRUCTOSE-LIKE EIIA COMPONENT"/>
    <property type="match status" value="1"/>
</dbReference>
<evidence type="ECO:0000313" key="7">
    <source>
        <dbReference type="EMBL" id="EOH97460.1"/>
    </source>
</evidence>
<evidence type="ECO:0000256" key="2">
    <source>
        <dbReference type="ARBA" id="ARBA00022553"/>
    </source>
</evidence>
<keyword evidence="4" id="KW-0808">Transferase</keyword>
<dbReference type="Pfam" id="PF00359">
    <property type="entry name" value="PTS_EIIA_2"/>
    <property type="match status" value="1"/>
</dbReference>
<evidence type="ECO:0000256" key="4">
    <source>
        <dbReference type="ARBA" id="ARBA00022679"/>
    </source>
</evidence>
<dbReference type="AlphaFoldDB" id="R2SQG4"/>
<keyword evidence="2" id="KW-0597">Phosphoprotein</keyword>
<proteinExistence type="predicted"/>
<dbReference type="GO" id="GO:0016020">
    <property type="term" value="C:membrane"/>
    <property type="evidence" value="ECO:0007669"/>
    <property type="project" value="InterPro"/>
</dbReference>
<dbReference type="PROSITE" id="PS00372">
    <property type="entry name" value="PTS_EIIA_TYPE_2_HIS"/>
    <property type="match status" value="1"/>
</dbReference>